<dbReference type="PANTHER" id="PTHR43806:SF11">
    <property type="entry name" value="CEREVISIN-RELATED"/>
    <property type="match status" value="1"/>
</dbReference>
<sequence>MKKERAETGKVGLQHAVIRADSIRSRISIGRFAASVANVTLALALAACSGNGASDTASQSAPTARDADEVAAAAGAAASSTVPLAMSLKMNTTGITSDSQTDRFIIKYKTGSAERGSSSAVQSRLDKLASTFPARAHHLRRMGIGADVVTTERKLSSTQAKAFMRAIAADPNVQYVEPDITVSGGAVPNDPYFNDQWGLLSNLDLGQPYAGIRVANAWNTGTGAGVTIALVDNGVTSHSDLNANIAPGGSDFTFLPGPGDGTNPGRTIENPNCQVTWHGTHVAGILSAVANNGLGVAGVAPSAKVLSVRALSACNFGTMSSVVEAMVWAAGGSVPGFPINPRPAKVINASLGSSGQCSQTYQDAIDTVNGLGATVVVAAMNDNDDASNT</sequence>
<dbReference type="EC" id="3.4.21.62" evidence="7"/>
<dbReference type="PANTHER" id="PTHR43806">
    <property type="entry name" value="PEPTIDASE S8"/>
    <property type="match status" value="1"/>
</dbReference>
<evidence type="ECO:0000256" key="4">
    <source>
        <dbReference type="ARBA" id="ARBA00022825"/>
    </source>
</evidence>
<keyword evidence="4" id="KW-0720">Serine protease</keyword>
<dbReference type="InterPro" id="IPR050131">
    <property type="entry name" value="Peptidase_S8_subtilisin-like"/>
</dbReference>
<evidence type="ECO:0000313" key="8">
    <source>
        <dbReference type="Proteomes" id="UP000325811"/>
    </source>
</evidence>
<dbReference type="Proteomes" id="UP000325811">
    <property type="component" value="Chromosome II"/>
</dbReference>
<dbReference type="PROSITE" id="PS51892">
    <property type="entry name" value="SUBTILASE"/>
    <property type="match status" value="1"/>
</dbReference>
<feature type="domain" description="Peptidase S8/S53" evidence="6">
    <location>
        <begin position="223"/>
        <end position="383"/>
    </location>
</feature>
<proteinExistence type="inferred from homology"/>
<protein>
    <submittedName>
        <fullName evidence="7">Putative Subtilisin</fullName>
        <ecNumber evidence="7">3.4.21.62</ecNumber>
    </submittedName>
</protein>
<evidence type="ECO:0000256" key="5">
    <source>
        <dbReference type="PROSITE-ProRule" id="PRU01240"/>
    </source>
</evidence>
<dbReference type="Gene3D" id="3.40.50.200">
    <property type="entry name" value="Peptidase S8/S53 domain"/>
    <property type="match status" value="1"/>
</dbReference>
<gene>
    <name evidence="7" type="ORF">PDMSB3_0438</name>
</gene>
<keyword evidence="3 7" id="KW-0378">Hydrolase</keyword>
<comment type="caution">
    <text evidence="5">Lacks conserved residue(s) required for the propagation of feature annotation.</text>
</comment>
<dbReference type="GO" id="GO:0004252">
    <property type="term" value="F:serine-type endopeptidase activity"/>
    <property type="evidence" value="ECO:0007669"/>
    <property type="project" value="UniProtKB-EC"/>
</dbReference>
<dbReference type="Pfam" id="PF00082">
    <property type="entry name" value="Peptidase_S8"/>
    <property type="match status" value="1"/>
</dbReference>
<organism evidence="7 8">
    <name type="scientific">Paraburkholderia dioscoreae</name>
    <dbReference type="NCBI Taxonomy" id="2604047"/>
    <lineage>
        <taxon>Bacteria</taxon>
        <taxon>Pseudomonadati</taxon>
        <taxon>Pseudomonadota</taxon>
        <taxon>Betaproteobacteria</taxon>
        <taxon>Burkholderiales</taxon>
        <taxon>Burkholderiaceae</taxon>
        <taxon>Paraburkholderia</taxon>
    </lineage>
</organism>
<evidence type="ECO:0000259" key="6">
    <source>
        <dbReference type="Pfam" id="PF00082"/>
    </source>
</evidence>
<evidence type="ECO:0000256" key="3">
    <source>
        <dbReference type="ARBA" id="ARBA00022801"/>
    </source>
</evidence>
<evidence type="ECO:0000256" key="1">
    <source>
        <dbReference type="ARBA" id="ARBA00011073"/>
    </source>
</evidence>
<keyword evidence="2" id="KW-0645">Protease</keyword>
<name>A0A5Q4ZIE7_9BURK</name>
<dbReference type="GO" id="GO:0006508">
    <property type="term" value="P:proteolysis"/>
    <property type="evidence" value="ECO:0007669"/>
    <property type="project" value="UniProtKB-KW"/>
</dbReference>
<evidence type="ECO:0000313" key="7">
    <source>
        <dbReference type="EMBL" id="VVD31741.1"/>
    </source>
</evidence>
<dbReference type="InterPro" id="IPR036852">
    <property type="entry name" value="Peptidase_S8/S53_dom_sf"/>
</dbReference>
<dbReference type="InterPro" id="IPR022398">
    <property type="entry name" value="Peptidase_S8_His-AS"/>
</dbReference>
<evidence type="ECO:0000256" key="2">
    <source>
        <dbReference type="ARBA" id="ARBA00022670"/>
    </source>
</evidence>
<keyword evidence="8" id="KW-1185">Reference proteome</keyword>
<dbReference type="PROSITE" id="PS00137">
    <property type="entry name" value="SUBTILASE_HIS"/>
    <property type="match status" value="1"/>
</dbReference>
<comment type="similarity">
    <text evidence="1 5">Belongs to the peptidase S8 family.</text>
</comment>
<dbReference type="KEGG" id="pdio:PDMSB3_0438.1"/>
<dbReference type="EMBL" id="LR699554">
    <property type="protein sequence ID" value="VVD31741.1"/>
    <property type="molecule type" value="Genomic_DNA"/>
</dbReference>
<dbReference type="InterPro" id="IPR000209">
    <property type="entry name" value="Peptidase_S8/S53_dom"/>
</dbReference>
<dbReference type="SUPFAM" id="SSF52743">
    <property type="entry name" value="Subtilisin-like"/>
    <property type="match status" value="1"/>
</dbReference>
<accession>A0A5Q4ZIE7</accession>
<reference evidence="7 8" key="1">
    <citation type="submission" date="2019-08" db="EMBL/GenBank/DDBJ databases">
        <authorList>
            <person name="Herpell B J."/>
        </authorList>
    </citation>
    <scope>NUCLEOTIDE SEQUENCE [LARGE SCALE GENOMIC DNA]</scope>
    <source>
        <strain evidence="8">Msb3</strain>
    </source>
</reference>
<dbReference type="AlphaFoldDB" id="A0A5Q4ZIE7"/>